<sequence length="281" mass="30962">MLVNVLWPFVPAAIVIHFARPDLHIWIFALNYIAMVPSANLLGFAGGELAKKLPKVLGVLLETTLSSVVEIVLFMVLIHNDINGNLIPVIQAAILGSVLANLLLCLGLCFFFGGMGREHQSFHEAVSEVGTGLLLVAGFGSPVSVYLGDQQGHCRYPPGRFSDVSSQSQVSWHTTLLTSVLRYLVYNLHSHHSIFDEVLELDEHKDEDREEELKRAKLTLVECFVAISVSIACVCMSAVFLVQEIEHIVHERGVSDNFMGLILVPLVEKAAEHLTAIDEAW</sequence>
<dbReference type="InterPro" id="IPR004837">
    <property type="entry name" value="NaCa_Exmemb"/>
</dbReference>
<evidence type="ECO:0000256" key="4">
    <source>
        <dbReference type="ARBA" id="ARBA00022692"/>
    </source>
</evidence>
<comment type="subcellular location">
    <subcellularLocation>
        <location evidence="1">Endomembrane system</location>
        <topology evidence="1">Multi-pass membrane protein</topology>
    </subcellularLocation>
</comment>
<evidence type="ECO:0000256" key="7">
    <source>
        <dbReference type="ARBA" id="ARBA00023136"/>
    </source>
</evidence>
<dbReference type="Gene3D" id="1.20.1420.30">
    <property type="entry name" value="NCX, central ion-binding region"/>
    <property type="match status" value="1"/>
</dbReference>
<evidence type="ECO:0000313" key="10">
    <source>
        <dbReference type="EMBL" id="GMG53704.1"/>
    </source>
</evidence>
<evidence type="ECO:0000256" key="8">
    <source>
        <dbReference type="SAM" id="Phobius"/>
    </source>
</evidence>
<keyword evidence="7 8" id="KW-0472">Membrane</keyword>
<dbReference type="InterPro" id="IPR044880">
    <property type="entry name" value="NCX_ion-bd_dom_sf"/>
</dbReference>
<comment type="similarity">
    <text evidence="2">Belongs to the Ca(2+):cation antiporter (CaCA) (TC 2.A.19) family.</text>
</comment>
<organism evidence="10 11">
    <name type="scientific">Aspergillus oryzae var. brunneus</name>
    <dbReference type="NCBI Taxonomy" id="332754"/>
    <lineage>
        <taxon>Eukaryota</taxon>
        <taxon>Fungi</taxon>
        <taxon>Dikarya</taxon>
        <taxon>Ascomycota</taxon>
        <taxon>Pezizomycotina</taxon>
        <taxon>Eurotiomycetes</taxon>
        <taxon>Eurotiomycetidae</taxon>
        <taxon>Eurotiales</taxon>
        <taxon>Aspergillaceae</taxon>
        <taxon>Aspergillus</taxon>
        <taxon>Aspergillus subgen. Circumdati</taxon>
    </lineage>
</organism>
<keyword evidence="6" id="KW-0406">Ion transport</keyword>
<evidence type="ECO:0000256" key="3">
    <source>
        <dbReference type="ARBA" id="ARBA00022448"/>
    </source>
</evidence>
<protein>
    <submittedName>
        <fullName evidence="10">Unnamed protein product</fullName>
    </submittedName>
</protein>
<dbReference type="PANTHER" id="PTHR31503">
    <property type="entry name" value="VACUOLAR CALCIUM ION TRANSPORTER"/>
    <property type="match status" value="1"/>
</dbReference>
<dbReference type="Pfam" id="PF01699">
    <property type="entry name" value="Na_Ca_ex"/>
    <property type="match status" value="2"/>
</dbReference>
<dbReference type="Proteomes" id="UP001165189">
    <property type="component" value="Unassembled WGS sequence"/>
</dbReference>
<feature type="transmembrane region" description="Helical" evidence="8">
    <location>
        <begin position="56"/>
        <end position="78"/>
    </location>
</feature>
<comment type="caution">
    <text evidence="10">The sequence shown here is derived from an EMBL/GenBank/DDBJ whole genome shotgun (WGS) entry which is preliminary data.</text>
</comment>
<feature type="transmembrane region" description="Helical" evidence="8">
    <location>
        <begin position="25"/>
        <end position="44"/>
    </location>
</feature>
<keyword evidence="5 8" id="KW-1133">Transmembrane helix</keyword>
<name>A0ABQ6L6N7_ASPOZ</name>
<feature type="transmembrane region" description="Helical" evidence="8">
    <location>
        <begin position="90"/>
        <end position="113"/>
    </location>
</feature>
<keyword evidence="11" id="KW-1185">Reference proteome</keyword>
<feature type="domain" description="Sodium/calcium exchanger membrane region" evidence="9">
    <location>
        <begin position="225"/>
        <end position="277"/>
    </location>
</feature>
<feature type="transmembrane region" description="Helical" evidence="8">
    <location>
        <begin position="218"/>
        <end position="242"/>
    </location>
</feature>
<keyword evidence="4 8" id="KW-0812">Transmembrane</keyword>
<evidence type="ECO:0000256" key="2">
    <source>
        <dbReference type="ARBA" id="ARBA00008170"/>
    </source>
</evidence>
<gene>
    <name evidence="10" type="ORF">Aory05_001197300</name>
</gene>
<dbReference type="PANTHER" id="PTHR31503:SF14">
    <property type="entry name" value="VACUOLAR CALCIUM ION TRANSPORTER"/>
    <property type="match status" value="1"/>
</dbReference>
<evidence type="ECO:0000256" key="5">
    <source>
        <dbReference type="ARBA" id="ARBA00022989"/>
    </source>
</evidence>
<feature type="domain" description="Sodium/calcium exchanger membrane region" evidence="9">
    <location>
        <begin position="24"/>
        <end position="135"/>
    </location>
</feature>
<evidence type="ECO:0000256" key="1">
    <source>
        <dbReference type="ARBA" id="ARBA00004127"/>
    </source>
</evidence>
<accession>A0ABQ6L6N7</accession>
<proteinExistence type="inferred from homology"/>
<keyword evidence="3" id="KW-0813">Transport</keyword>
<dbReference type="InterPro" id="IPR004713">
    <property type="entry name" value="CaH_exchang"/>
</dbReference>
<evidence type="ECO:0000256" key="6">
    <source>
        <dbReference type="ARBA" id="ARBA00023065"/>
    </source>
</evidence>
<evidence type="ECO:0000313" key="11">
    <source>
        <dbReference type="Proteomes" id="UP001165189"/>
    </source>
</evidence>
<dbReference type="EMBL" id="BSYB01000074">
    <property type="protein sequence ID" value="GMG53704.1"/>
    <property type="molecule type" value="Genomic_DNA"/>
</dbReference>
<evidence type="ECO:0000259" key="9">
    <source>
        <dbReference type="Pfam" id="PF01699"/>
    </source>
</evidence>
<reference evidence="10" key="1">
    <citation type="submission" date="2023-04" db="EMBL/GenBank/DDBJ databases">
        <title>Aspergillus oryzae var. brunneus NBRC 4377.</title>
        <authorList>
            <person name="Ichikawa N."/>
            <person name="Sato H."/>
            <person name="Tonouchi N."/>
        </authorList>
    </citation>
    <scope>NUCLEOTIDE SEQUENCE</scope>
    <source>
        <strain evidence="10">NBRC 4377</strain>
    </source>
</reference>